<keyword evidence="2" id="KW-0677">Repeat</keyword>
<dbReference type="SUPFAM" id="SSF81606">
    <property type="entry name" value="PP2C-like"/>
    <property type="match status" value="1"/>
</dbReference>
<dbReference type="CDD" id="cd00143">
    <property type="entry name" value="PP2Cc"/>
    <property type="match status" value="1"/>
</dbReference>
<accession>A0ABQ0DJ46</accession>
<dbReference type="PROSITE" id="PS51450">
    <property type="entry name" value="LRR"/>
    <property type="match status" value="9"/>
</dbReference>
<dbReference type="Pfam" id="PF00481">
    <property type="entry name" value="PP2C"/>
    <property type="match status" value="1"/>
</dbReference>
<dbReference type="PANTHER" id="PTHR48051:SF1">
    <property type="entry name" value="RAS SUPPRESSOR PROTEIN 1"/>
    <property type="match status" value="1"/>
</dbReference>
<proteinExistence type="predicted"/>
<gene>
    <name evidence="4" type="ORF">ENUP19_0122G0016</name>
</gene>
<keyword evidence="1" id="KW-0433">Leucine-rich repeat</keyword>
<evidence type="ECO:0000256" key="1">
    <source>
        <dbReference type="ARBA" id="ARBA00022614"/>
    </source>
</evidence>
<dbReference type="InterPro" id="IPR001611">
    <property type="entry name" value="Leu-rich_rpt"/>
</dbReference>
<dbReference type="Proteomes" id="UP001628156">
    <property type="component" value="Unassembled WGS sequence"/>
</dbReference>
<dbReference type="InterPro" id="IPR055414">
    <property type="entry name" value="LRR_R13L4/SHOC2-like"/>
</dbReference>
<dbReference type="Gene3D" id="3.80.10.10">
    <property type="entry name" value="Ribonuclease Inhibitor"/>
    <property type="match status" value="4"/>
</dbReference>
<evidence type="ECO:0000256" key="2">
    <source>
        <dbReference type="ARBA" id="ARBA00022737"/>
    </source>
</evidence>
<comment type="caution">
    <text evidence="4">The sequence shown here is derived from an EMBL/GenBank/DDBJ whole genome shotgun (WGS) entry which is preliminary data.</text>
</comment>
<dbReference type="SUPFAM" id="SSF52058">
    <property type="entry name" value="L domain-like"/>
    <property type="match status" value="2"/>
</dbReference>
<evidence type="ECO:0000313" key="5">
    <source>
        <dbReference type="Proteomes" id="UP001628156"/>
    </source>
</evidence>
<dbReference type="PROSITE" id="PS51746">
    <property type="entry name" value="PPM_2"/>
    <property type="match status" value="1"/>
</dbReference>
<dbReference type="Pfam" id="PF13855">
    <property type="entry name" value="LRR_8"/>
    <property type="match status" value="1"/>
</dbReference>
<dbReference type="EMBL" id="BAAFRS010000122">
    <property type="protein sequence ID" value="GAB1222874.1"/>
    <property type="molecule type" value="Genomic_DNA"/>
</dbReference>
<keyword evidence="5" id="KW-1185">Reference proteome</keyword>
<dbReference type="SMART" id="SM00364">
    <property type="entry name" value="LRR_BAC"/>
    <property type="match status" value="10"/>
</dbReference>
<dbReference type="InterPro" id="IPR003591">
    <property type="entry name" value="Leu-rich_rpt_typical-subtyp"/>
</dbReference>
<dbReference type="InterPro" id="IPR050216">
    <property type="entry name" value="LRR_domain-containing"/>
</dbReference>
<sequence length="831" mass="92832">MNYLELQGLHLKVISDSDITINTLVEDLNISGNDLQNFPKSLKNLTRLTHINADSNQISSLETLTEIPSLLKLDLCRNYIVEIPTCLSTLTKLYQLSLFANKIRTLPYTLGSLKELNLGSNEITEIPLGCNFSLLTHLDLSQNNLSQIEGLTGLNNLIYINLECNKITSLPFVGCLSKLESINISNNNIEVIPESITQLTCLSFFNAASNPIKTLPTGFFKLKSLRFISLTNTLVDSFNEPLDNLIKLQTLLMNDIKLSEMPNGICQIHEMRDLNLSNNKISEIDHLPLSTDSFNVSNNIINTFNPEGTPQIGNIYLKNNDFDHFPLKLMEITNLQLCDISKNKIITIPDIPLELKYLKSIDVSFNGLTSIPPIFDHCSRLTKLNASYNQLTSFPPSRSLQHIQVLLLSGNQISQIPNDVSTLTQLTLLHLANNSFIDFPTILSKLPKLQRLSLSMNSLSNFPEFTNGSLISLDISCNRLTSINFPCTTNLKRLKLSHNALGEIPDTRLPLPSLQILDLSSNGLTNFVLHPNEFPSLSVLDLSCNNLSVSPNIGQRKFALRLDGNPNWQATQYPFLPNFLKLEEFSTIPPSFSFCSKCSNRVEMQDSIICIPNFTAPDFFLFAAIDGHLGSVVSNTFATKFPQILYNFLKTQNIKTAFFQAFKEMQNQLKEAKVTDGAVVTVTFLTPSHIYVAQCGDCRAIYITEKKVTQLCEEHTPSNPQEFKRIKECGGYTERGRVFGEYIVSRSIGDINLKPVISDLPEFVVCDRTENEQFLIVASDGLWDQVSNNDIVSLLNKKKSSRTAELSALLCDVAFVSGSTDNICVLVCKLN</sequence>
<dbReference type="SMART" id="SM00369">
    <property type="entry name" value="LRR_TYP"/>
    <property type="match status" value="14"/>
</dbReference>
<protein>
    <recommendedName>
        <fullName evidence="3">PPM-type phosphatase domain-containing protein</fullName>
    </recommendedName>
</protein>
<dbReference type="InterPro" id="IPR036457">
    <property type="entry name" value="PPM-type-like_dom_sf"/>
</dbReference>
<dbReference type="PANTHER" id="PTHR48051">
    <property type="match status" value="1"/>
</dbReference>
<dbReference type="InterPro" id="IPR001932">
    <property type="entry name" value="PPM-type_phosphatase-like_dom"/>
</dbReference>
<dbReference type="Gene3D" id="3.60.40.10">
    <property type="entry name" value="PPM-type phosphatase domain"/>
    <property type="match status" value="1"/>
</dbReference>
<dbReference type="PRINTS" id="PR00019">
    <property type="entry name" value="LEURICHRPT"/>
</dbReference>
<dbReference type="SMART" id="SM00332">
    <property type="entry name" value="PP2Cc"/>
    <property type="match status" value="1"/>
</dbReference>
<reference evidence="4 5" key="1">
    <citation type="journal article" date="2019" name="PLoS Negl. Trop. Dis.">
        <title>Whole genome sequencing of Entamoeba nuttalli reveals mammalian host-related molecular signatures and a novel octapeptide-repeat surface protein.</title>
        <authorList>
            <person name="Tanaka M."/>
            <person name="Makiuchi T."/>
            <person name="Komiyama T."/>
            <person name="Shiina T."/>
            <person name="Osaki K."/>
            <person name="Tachibana H."/>
        </authorList>
    </citation>
    <scope>NUCLEOTIDE SEQUENCE [LARGE SCALE GENOMIC DNA]</scope>
    <source>
        <strain evidence="4 5">P19-061405</strain>
    </source>
</reference>
<dbReference type="InterPro" id="IPR032675">
    <property type="entry name" value="LRR_dom_sf"/>
</dbReference>
<dbReference type="SMART" id="SM00365">
    <property type="entry name" value="LRR_SD22"/>
    <property type="match status" value="7"/>
</dbReference>
<organism evidence="4 5">
    <name type="scientific">Entamoeba nuttalli</name>
    <dbReference type="NCBI Taxonomy" id="412467"/>
    <lineage>
        <taxon>Eukaryota</taxon>
        <taxon>Amoebozoa</taxon>
        <taxon>Evosea</taxon>
        <taxon>Archamoebae</taxon>
        <taxon>Mastigamoebida</taxon>
        <taxon>Entamoebidae</taxon>
        <taxon>Entamoeba</taxon>
    </lineage>
</organism>
<name>A0ABQ0DJ46_9EUKA</name>
<evidence type="ECO:0000313" key="4">
    <source>
        <dbReference type="EMBL" id="GAB1222874.1"/>
    </source>
</evidence>
<feature type="domain" description="PPM-type phosphatase" evidence="3">
    <location>
        <begin position="591"/>
        <end position="830"/>
    </location>
</feature>
<dbReference type="Pfam" id="PF23598">
    <property type="entry name" value="LRR_14"/>
    <property type="match status" value="1"/>
</dbReference>
<evidence type="ECO:0000259" key="3">
    <source>
        <dbReference type="PROSITE" id="PS51746"/>
    </source>
</evidence>